<dbReference type="AlphaFoldDB" id="A0A8S1XPT8"/>
<name>A0A8S1XPT8_9CILI</name>
<proteinExistence type="predicted"/>
<gene>
    <name evidence="2" type="ORF">PPENT_87.1.T1340003</name>
</gene>
<evidence type="ECO:0000256" key="1">
    <source>
        <dbReference type="SAM" id="Coils"/>
    </source>
</evidence>
<keyword evidence="1" id="KW-0175">Coiled coil</keyword>
<comment type="caution">
    <text evidence="2">The sequence shown here is derived from an EMBL/GenBank/DDBJ whole genome shotgun (WGS) entry which is preliminary data.</text>
</comment>
<organism evidence="2 3">
    <name type="scientific">Paramecium pentaurelia</name>
    <dbReference type="NCBI Taxonomy" id="43138"/>
    <lineage>
        <taxon>Eukaryota</taxon>
        <taxon>Sar</taxon>
        <taxon>Alveolata</taxon>
        <taxon>Ciliophora</taxon>
        <taxon>Intramacronucleata</taxon>
        <taxon>Oligohymenophorea</taxon>
        <taxon>Peniculida</taxon>
        <taxon>Parameciidae</taxon>
        <taxon>Paramecium</taxon>
    </lineage>
</organism>
<reference evidence="2" key="1">
    <citation type="submission" date="2021-01" db="EMBL/GenBank/DDBJ databases">
        <authorList>
            <consortium name="Genoscope - CEA"/>
            <person name="William W."/>
        </authorList>
    </citation>
    <scope>NUCLEOTIDE SEQUENCE</scope>
</reference>
<evidence type="ECO:0000313" key="3">
    <source>
        <dbReference type="Proteomes" id="UP000689195"/>
    </source>
</evidence>
<protein>
    <submittedName>
        <fullName evidence="2">Uncharacterized protein</fullName>
    </submittedName>
</protein>
<sequence length="993" mass="118270">MYIRVKRNNVIAKDYRVISMPNTQSNDLSQVSSIQIRGCGCCGTKQVYSDSRYRNQQYEENFATKLQTFTNIIVEKSLSFQDKMNQDEVLTAFQWFYNNKEKFQILRNEESLNTTNYQTYRKNCRIINEITTYIYQTFRFSILFIALNLLKKEIFRIYLRNRIANISRSNQYFAQLGGIRTINDQNLGSSLQDKLLKRKGVSYIYYVRFAFTQLKPSDEVISSVVEGGKFLLLNLYDKQIQNPLQILEIYYYFENLKWSILNQLKLGQSIQNIIKQITDGYSKYIKQSKDWIIHYCWVNMISDLMCYRPIVYKDQLLQTLQSGTSVQDSWNQLITSNQVIQLPYNKQAGRLKIFVNQNFIFKKFATLKLFQEYIKIMIDIQSSNTDQLNYEDILIQLITKQSNIELINALIKQLRSKKEELLNNFEVVKQQLSQHYSYLQTDKPIEINIIRQEIMFFMNQIKKQNLILLCLINEINQLVNNELQVNQIFQIILQGHQQNQGEQLKILKQQILTCIEYHDFGYKFRSLEFEKLLEPQLNQNSLIFTSNNNNLDKFLIQVSSIKRTFLKILEQKEFKIVIKVSISQFSLASQIIRLYNPQLILKLIQEIHQYYQNMFKEKLQIEQVSDVQKILIMIQSNLNIYKGLKMLHHGKLLQMSSKFQGMLANLSTIENEIQIYNQTNINEYIKKQLLIRKRSFIQQMNQLILICISNLISKEINEIKNKDWLDKIKFHHKVLLSEILTKLQLIDKKIIQQDIIKLLDEHLLEMNSNIQTDMVSSQVKNIQQMNLEKSLMKLRQNHLFDCESSTKILDNQQLFHKSQNQYSNKILIIISPKIKKQYYSFLISLKVHIHKAQIKQQLIYNNQHYNFFNPFIIRNKLFLRRIFVKTSKITQNTLNTCHDINTQLQYTYSRMKNLIILQNIIIELKKGNRFNQEKGIIDIFENSSYKVRELLLFNLIKMQSIIQEQTIQEFCEKQLQQIWIIEKHPSVRNLLTK</sequence>
<dbReference type="EMBL" id="CAJJDO010000134">
    <property type="protein sequence ID" value="CAD8203446.1"/>
    <property type="molecule type" value="Genomic_DNA"/>
</dbReference>
<dbReference type="OrthoDB" id="10465978at2759"/>
<evidence type="ECO:0000313" key="2">
    <source>
        <dbReference type="EMBL" id="CAD8203446.1"/>
    </source>
</evidence>
<feature type="coiled-coil region" evidence="1">
    <location>
        <begin position="404"/>
        <end position="431"/>
    </location>
</feature>
<accession>A0A8S1XPT8</accession>
<dbReference type="Proteomes" id="UP000689195">
    <property type="component" value="Unassembled WGS sequence"/>
</dbReference>
<keyword evidence="3" id="KW-1185">Reference proteome</keyword>